<evidence type="ECO:0000313" key="1">
    <source>
        <dbReference type="EMBL" id="KAI5682305.1"/>
    </source>
</evidence>
<protein>
    <submittedName>
        <fullName evidence="1">Uncharacterized protein</fullName>
    </submittedName>
</protein>
<dbReference type="Proteomes" id="UP001060085">
    <property type="component" value="Linkage Group LG01"/>
</dbReference>
<organism evidence="1 2">
    <name type="scientific">Catharanthus roseus</name>
    <name type="common">Madagascar periwinkle</name>
    <name type="synonym">Vinca rosea</name>
    <dbReference type="NCBI Taxonomy" id="4058"/>
    <lineage>
        <taxon>Eukaryota</taxon>
        <taxon>Viridiplantae</taxon>
        <taxon>Streptophyta</taxon>
        <taxon>Embryophyta</taxon>
        <taxon>Tracheophyta</taxon>
        <taxon>Spermatophyta</taxon>
        <taxon>Magnoliopsida</taxon>
        <taxon>eudicotyledons</taxon>
        <taxon>Gunneridae</taxon>
        <taxon>Pentapetalae</taxon>
        <taxon>asterids</taxon>
        <taxon>lamiids</taxon>
        <taxon>Gentianales</taxon>
        <taxon>Apocynaceae</taxon>
        <taxon>Rauvolfioideae</taxon>
        <taxon>Vinceae</taxon>
        <taxon>Catharanthinae</taxon>
        <taxon>Catharanthus</taxon>
    </lineage>
</organism>
<keyword evidence="2" id="KW-1185">Reference proteome</keyword>
<name>A0ACC0CBN7_CATRO</name>
<dbReference type="EMBL" id="CM044701">
    <property type="protein sequence ID" value="KAI5682305.1"/>
    <property type="molecule type" value="Genomic_DNA"/>
</dbReference>
<sequence length="229" mass="25970">MVKSKEFIKGEMIIDVIEYATTQDSCFCLFSVNSSITTAVSHHCWLTTYLKKKPKSGFQNSHRILIKSCYLVPSSGFRNRLRFYVNVTGLITRATGEKFNLSGVWCMFHSTSDADVIRNFPSCFSDSRELLSSLNLAQANWHSVHTFSLLSPCSLIPVMSWTEPHDPNRISLYLIQDAGQAWLILVSVLFSVSSSVTAAISHHYWLTTYLKKKLKSIFQTSHPILKSFD</sequence>
<evidence type="ECO:0000313" key="2">
    <source>
        <dbReference type="Proteomes" id="UP001060085"/>
    </source>
</evidence>
<proteinExistence type="predicted"/>
<comment type="caution">
    <text evidence="1">The sequence shown here is derived from an EMBL/GenBank/DDBJ whole genome shotgun (WGS) entry which is preliminary data.</text>
</comment>
<accession>A0ACC0CBN7</accession>
<gene>
    <name evidence="1" type="ORF">M9H77_03533</name>
</gene>
<reference evidence="2" key="1">
    <citation type="journal article" date="2023" name="Nat. Plants">
        <title>Single-cell RNA sequencing provides a high-resolution roadmap for understanding the multicellular compartmentation of specialized metabolism.</title>
        <authorList>
            <person name="Sun S."/>
            <person name="Shen X."/>
            <person name="Li Y."/>
            <person name="Li Y."/>
            <person name="Wang S."/>
            <person name="Li R."/>
            <person name="Zhang H."/>
            <person name="Shen G."/>
            <person name="Guo B."/>
            <person name="Wei J."/>
            <person name="Xu J."/>
            <person name="St-Pierre B."/>
            <person name="Chen S."/>
            <person name="Sun C."/>
        </authorList>
    </citation>
    <scope>NUCLEOTIDE SEQUENCE [LARGE SCALE GENOMIC DNA]</scope>
</reference>